<dbReference type="Pfam" id="PF23002">
    <property type="entry name" value="PIN-like_DDX60"/>
    <property type="match status" value="1"/>
</dbReference>
<dbReference type="InterPro" id="IPR052431">
    <property type="entry name" value="SKI2_subfamily_helicases"/>
</dbReference>
<evidence type="ECO:0000259" key="6">
    <source>
        <dbReference type="PROSITE" id="PS51192"/>
    </source>
</evidence>
<dbReference type="InterPro" id="IPR014001">
    <property type="entry name" value="Helicase_ATP-bd"/>
</dbReference>
<dbReference type="InterPro" id="IPR055124">
    <property type="entry name" value="PIN-like_DDX60"/>
</dbReference>
<gene>
    <name evidence="8" type="ORF">PSALAMII_LOCUS4452</name>
</gene>
<dbReference type="Pfam" id="PF26076">
    <property type="entry name" value="WHD_DDX60"/>
    <property type="match status" value="1"/>
</dbReference>
<dbReference type="GO" id="GO:0004386">
    <property type="term" value="F:helicase activity"/>
    <property type="evidence" value="ECO:0007669"/>
    <property type="project" value="UniProtKB-KW"/>
</dbReference>
<feature type="region of interest" description="Disordered" evidence="5">
    <location>
        <begin position="597"/>
        <end position="639"/>
    </location>
</feature>
<keyword evidence="4" id="KW-0067">ATP-binding</keyword>
<dbReference type="SMART" id="SM00487">
    <property type="entry name" value="DEXDc"/>
    <property type="match status" value="1"/>
</dbReference>
<feature type="region of interest" description="Disordered" evidence="5">
    <location>
        <begin position="516"/>
        <end position="561"/>
    </location>
</feature>
<feature type="compositionally biased region" description="Polar residues" evidence="5">
    <location>
        <begin position="598"/>
        <end position="617"/>
    </location>
</feature>
<feature type="region of interest" description="Disordered" evidence="5">
    <location>
        <begin position="465"/>
        <end position="494"/>
    </location>
</feature>
<dbReference type="Pfam" id="PF00270">
    <property type="entry name" value="DEAD"/>
    <property type="match status" value="1"/>
</dbReference>
<feature type="domain" description="Helicase C-terminal" evidence="7">
    <location>
        <begin position="1276"/>
        <end position="1446"/>
    </location>
</feature>
<dbReference type="Proteomes" id="UP001152592">
    <property type="component" value="Unassembled WGS sequence"/>
</dbReference>
<dbReference type="PROSITE" id="PS51194">
    <property type="entry name" value="HELICASE_CTER"/>
    <property type="match status" value="1"/>
</dbReference>
<evidence type="ECO:0000256" key="1">
    <source>
        <dbReference type="ARBA" id="ARBA00022741"/>
    </source>
</evidence>
<keyword evidence="1" id="KW-0547">Nucleotide-binding</keyword>
<dbReference type="PANTHER" id="PTHR44533:SF4">
    <property type="entry name" value="DEAD_H RNA HELICASE, PUTATIVE-RELATED"/>
    <property type="match status" value="1"/>
</dbReference>
<feature type="compositionally biased region" description="Basic and acidic residues" evidence="5">
    <location>
        <begin position="529"/>
        <end position="550"/>
    </location>
</feature>
<dbReference type="Gene3D" id="3.40.50.300">
    <property type="entry name" value="P-loop containing nucleotide triphosphate hydrolases"/>
    <property type="match status" value="2"/>
</dbReference>
<comment type="caution">
    <text evidence="8">The sequence shown here is derived from an EMBL/GenBank/DDBJ whole genome shotgun (WGS) entry which is preliminary data.</text>
</comment>
<feature type="region of interest" description="Disordered" evidence="5">
    <location>
        <begin position="1788"/>
        <end position="1887"/>
    </location>
</feature>
<accession>A0A9W4J328</accession>
<dbReference type="InterPro" id="IPR011545">
    <property type="entry name" value="DEAD/DEAH_box_helicase_dom"/>
</dbReference>
<feature type="compositionally biased region" description="Basic residues" evidence="5">
    <location>
        <begin position="1250"/>
        <end position="1260"/>
    </location>
</feature>
<dbReference type="GO" id="GO:0005524">
    <property type="term" value="F:ATP binding"/>
    <property type="evidence" value="ECO:0007669"/>
    <property type="project" value="UniProtKB-KW"/>
</dbReference>
<dbReference type="EMBL" id="CAJVPD010000222">
    <property type="protein sequence ID" value="CAG8369229.1"/>
    <property type="molecule type" value="Genomic_DNA"/>
</dbReference>
<protein>
    <recommendedName>
        <fullName evidence="10">DEAD/DEAH box helicase</fullName>
    </recommendedName>
</protein>
<evidence type="ECO:0000256" key="5">
    <source>
        <dbReference type="SAM" id="MobiDB-lite"/>
    </source>
</evidence>
<evidence type="ECO:0000256" key="4">
    <source>
        <dbReference type="ARBA" id="ARBA00022840"/>
    </source>
</evidence>
<dbReference type="SUPFAM" id="SSF52540">
    <property type="entry name" value="P-loop containing nucleoside triphosphate hydrolases"/>
    <property type="match status" value="1"/>
</dbReference>
<evidence type="ECO:0000259" key="7">
    <source>
        <dbReference type="PROSITE" id="PS51194"/>
    </source>
</evidence>
<dbReference type="GO" id="GO:0005737">
    <property type="term" value="C:cytoplasm"/>
    <property type="evidence" value="ECO:0007669"/>
    <property type="project" value="TreeGrafter"/>
</dbReference>
<dbReference type="OrthoDB" id="6730379at2759"/>
<feature type="region of interest" description="Disordered" evidence="5">
    <location>
        <begin position="159"/>
        <end position="185"/>
    </location>
</feature>
<feature type="compositionally biased region" description="Basic and acidic residues" evidence="5">
    <location>
        <begin position="1845"/>
        <end position="1856"/>
    </location>
</feature>
<keyword evidence="3" id="KW-0347">Helicase</keyword>
<feature type="domain" description="Helicase ATP-binding" evidence="6">
    <location>
        <begin position="835"/>
        <end position="1007"/>
    </location>
</feature>
<feature type="compositionally biased region" description="Basic residues" evidence="5">
    <location>
        <begin position="477"/>
        <end position="488"/>
    </location>
</feature>
<name>A0A9W4J328_9EURO</name>
<sequence>MEDGVREWYHRLNSRIVDLVGDFAGSELFIIEGDSLLLHCFANPKLDFNPGLQMLHATYLVEQVIQKLRQRKCVFEIVFFAENARCCIPPTASSDLHERYLLARETIIQHLGSIGDQVSLPLQVLKFQSIRSEAFNTHMSMSGVYLIMCHDGAFAGMTGGSGTTSDAESEGPSDTDTESDENKTKCDQDETCVTSHANNSKLKLRAMIYWFSARGCNTALINSMELRDTKVMVMVIEGSAKRTMNRILPDRFDTDINAQSENKSIEDLELDRVNESLSRFKLNPNSRRAADTIVDPNDIVLRQEQIDELLQRVMADQHSLTQRQCLVITTLSTMLSVLVEESPENKTEAQAMILHLVLLQNTQLSDRGMRPQNDRSSQFFEVFLSIARVVLTSTRWTDILTTNGSSCDISDFLDGNLFFAVHTMLRAHGLENVLCPATLSSFNTIASCVDKTCGTSLQCTTLNNATSSEKAPTGNPKKAKQSKTKQKKSPSSQVVGTVLPFSNSVFDDHLKPVHLEIDESSEPKSNQKTPKEFIEGSHWHNSKPLEEKGRTVLTPKEQQRARKRNQFFMSEMENYATSLAGSTGSTSPEIIVTGAPLKTSQNVCSKPHQKSTPNNDRSSGEVMKGPNKKKNAQNKSGNPDVRALAAASIQQKAAEAAQRQKQKWKSVYQDQFACIADLEIRFTKLNLYLSTMSKESRCVLEPDMLACLIHTLVQLIFFERQGIDENRHLFIATRIWEIISRLIKIREGISADILNYVTKVCQMLGLPSVQLELQTKEPLSFKPFEPPAEFSMRIGISPVEFQLCHGGHCMERTIESSPDPRTPDFDPDLWQRKVLDQIDLKKSVFIVAPTSAGKTFISFYAMKQILKEDDEGILVYVAPTKALVNQIAAEVLARFSKSYPSKASGKSVWAIHTRDYRINDPKGCQILITVPHILQIMLLAPTNANAWTPRIKRIIFDEIHCIGQAEDGVVWEQLLLLCPCPIIALSATVGNPQDFYDWLHLTQKANGLDLEMIQHRHRYSDLRKYEYQAPETFSFKGFSSRIGLPRLGLDEAKDMRFIHPVTSLADRSQPMPDDLDLEPRDCLMLWKAMNDLQTEKFPMKASLNPSVFFSEIVIKKVHIIEWQKQLKTLLAEWMRDQDSSFDQLLLDLGAPTSESMSKEVRKPSKAPFQPTDGDAELIYDTLPLVFSLHSHGALPALFFNYDRSKCEYLCRKLLEQLQDSEAEWKAKSSVWKKKVEKWNAWRTVQDAMKKKTSNSTKKRRAGNDGDEDGPGSRGDQIKDSASKESTEFERFNPEQPLDNFNLADSKKVGPQEFSELASELKARLVPQFLIDGLERGIGVHHSGLNRRYRYVCEILFRKGYLRVVFATGTLALGINMPCKTVVFLGDSIYLTALNFRQAAGRAGRRGFDLLGNVIFQGVPSSKVHRLISSKLPDLSGHFPITTSLVLRLFILLHGSKKAVSAIKSINSLLSSPRIYLGGLQMKETVLHHLRFSIEYLRRNSLLDMKGVPLNFAGCVSHLYYTENSSFAFHALLSSGYLQQLCKHIVSYPKRTVLSLMLVMTHIFKRLPLRPAILEWYETVEKKPSSVVALPPLPRKAVKTLKEHNKKVLQIYTAYVSSFVSQHVHYPDCHLPFSGMKCGGDKSPAELGFSKFDQISPKIVSPFYALSGNDDNCATISDLCQMVRSGVWIEESVIPYVAASPSENPAKLNAYLYDFFKHGNVSQLEIANRIRRGDIWFLLNDFSLVLSTINASLRAFLDPTGKMQTDQLDIVGGGDTHESMMEMQAVDNQVDTEGPEKSKVGGVRNNQGGMMHSAPPKMDSKPRKKAPVDSWEDEMLSEDGEDVEKTEDKRDSRESKIQTKGSRWQPRSEKKESQKKGSAEKSHGSMVLVSRAFTELQAEFESKFRAMWA</sequence>
<evidence type="ECO:0008006" key="10">
    <source>
        <dbReference type="Google" id="ProtNLM"/>
    </source>
</evidence>
<dbReference type="GO" id="GO:0016787">
    <property type="term" value="F:hydrolase activity"/>
    <property type="evidence" value="ECO:0007669"/>
    <property type="project" value="UniProtKB-KW"/>
</dbReference>
<dbReference type="Pfam" id="PF00271">
    <property type="entry name" value="Helicase_C"/>
    <property type="match status" value="1"/>
</dbReference>
<feature type="compositionally biased region" description="Acidic residues" evidence="5">
    <location>
        <begin position="1829"/>
        <end position="1844"/>
    </location>
</feature>
<dbReference type="SMART" id="SM00490">
    <property type="entry name" value="HELICc"/>
    <property type="match status" value="1"/>
</dbReference>
<evidence type="ECO:0000313" key="9">
    <source>
        <dbReference type="Proteomes" id="UP001152592"/>
    </source>
</evidence>
<dbReference type="CDD" id="cd18795">
    <property type="entry name" value="SF2_C_Ski2"/>
    <property type="match status" value="1"/>
</dbReference>
<reference evidence="8" key="1">
    <citation type="submission" date="2021-07" db="EMBL/GenBank/DDBJ databases">
        <authorList>
            <person name="Branca A.L. A."/>
        </authorList>
    </citation>
    <scope>NUCLEOTIDE SEQUENCE</scope>
</reference>
<keyword evidence="2" id="KW-0378">Hydrolase</keyword>
<feature type="region of interest" description="Disordered" evidence="5">
    <location>
        <begin position="1246"/>
        <end position="1289"/>
    </location>
</feature>
<feature type="compositionally biased region" description="Basic and acidic residues" evidence="5">
    <location>
        <begin position="1865"/>
        <end position="1882"/>
    </location>
</feature>
<dbReference type="PROSITE" id="PS51192">
    <property type="entry name" value="HELICASE_ATP_BIND_1"/>
    <property type="match status" value="1"/>
</dbReference>
<feature type="compositionally biased region" description="Acidic residues" evidence="5">
    <location>
        <begin position="167"/>
        <end position="179"/>
    </location>
</feature>
<proteinExistence type="predicted"/>
<dbReference type="InterPro" id="IPR027417">
    <property type="entry name" value="P-loop_NTPase"/>
</dbReference>
<dbReference type="InterPro" id="IPR059032">
    <property type="entry name" value="WHD_DDX60"/>
</dbReference>
<evidence type="ECO:0000313" key="8">
    <source>
        <dbReference type="EMBL" id="CAG8369229.1"/>
    </source>
</evidence>
<feature type="compositionally biased region" description="Basic and acidic residues" evidence="5">
    <location>
        <begin position="1275"/>
        <end position="1289"/>
    </location>
</feature>
<dbReference type="CDD" id="cd18025">
    <property type="entry name" value="DEXHc_DDX60"/>
    <property type="match status" value="1"/>
</dbReference>
<evidence type="ECO:0000256" key="3">
    <source>
        <dbReference type="ARBA" id="ARBA00022806"/>
    </source>
</evidence>
<dbReference type="PANTHER" id="PTHR44533">
    <property type="entry name" value="DEAD/H RNA HELICASE, PUTATIVE-RELATED"/>
    <property type="match status" value="1"/>
</dbReference>
<evidence type="ECO:0000256" key="2">
    <source>
        <dbReference type="ARBA" id="ARBA00022801"/>
    </source>
</evidence>
<dbReference type="GO" id="GO:0003676">
    <property type="term" value="F:nucleic acid binding"/>
    <property type="evidence" value="ECO:0007669"/>
    <property type="project" value="InterPro"/>
</dbReference>
<dbReference type="InterPro" id="IPR001650">
    <property type="entry name" value="Helicase_C-like"/>
</dbReference>
<dbReference type="FunFam" id="3.40.50.300:FF:001039">
    <property type="entry name" value="ATP-dependent RNA helicase DDX60"/>
    <property type="match status" value="1"/>
</dbReference>
<organism evidence="8 9">
    <name type="scientific">Penicillium salamii</name>
    <dbReference type="NCBI Taxonomy" id="1612424"/>
    <lineage>
        <taxon>Eukaryota</taxon>
        <taxon>Fungi</taxon>
        <taxon>Dikarya</taxon>
        <taxon>Ascomycota</taxon>
        <taxon>Pezizomycotina</taxon>
        <taxon>Eurotiomycetes</taxon>
        <taxon>Eurotiomycetidae</taxon>
        <taxon>Eurotiales</taxon>
        <taxon>Aspergillaceae</taxon>
        <taxon>Penicillium</taxon>
    </lineage>
</organism>